<accession>A0A857DGP4</accession>
<dbReference type="AlphaFoldDB" id="A0A857DGP4"/>
<dbReference type="EMBL" id="CP046996">
    <property type="protein sequence ID" value="QGZ99982.1"/>
    <property type="molecule type" value="Genomic_DNA"/>
</dbReference>
<dbReference type="Proteomes" id="UP000430508">
    <property type="component" value="Chromosome"/>
</dbReference>
<name>A0A857DGP4_9FIRM</name>
<sequence length="100" mass="11847">MEKNKQDSSTLTPHPLYQIEKPLCPTVSAKTENEIEIAKINERLLRIAEANPHRRCPFFSPELRKKRRQMKKEAKLAKKKSRLIFMVDDEWKSRIKTAEK</sequence>
<proteinExistence type="predicted"/>
<evidence type="ECO:0000313" key="1">
    <source>
        <dbReference type="EMBL" id="QGZ99982.1"/>
    </source>
</evidence>
<gene>
    <name evidence="1" type="ORF">GQ588_04635</name>
</gene>
<evidence type="ECO:0000313" key="2">
    <source>
        <dbReference type="Proteomes" id="UP000430508"/>
    </source>
</evidence>
<protein>
    <submittedName>
        <fullName evidence="1">Uncharacterized protein</fullName>
    </submittedName>
</protein>
<dbReference type="RefSeq" id="WP_141690655.1">
    <property type="nucleotide sequence ID" value="NZ_CP046996.1"/>
</dbReference>
<organism evidence="1 2">
    <name type="scientific">Dehalobacter restrictus</name>
    <dbReference type="NCBI Taxonomy" id="55583"/>
    <lineage>
        <taxon>Bacteria</taxon>
        <taxon>Bacillati</taxon>
        <taxon>Bacillota</taxon>
        <taxon>Clostridia</taxon>
        <taxon>Eubacteriales</taxon>
        <taxon>Desulfitobacteriaceae</taxon>
        <taxon>Dehalobacter</taxon>
    </lineage>
</organism>
<reference evidence="1 2" key="1">
    <citation type="submission" date="2019-12" db="EMBL/GenBank/DDBJ databases">
        <title>Sequence classification of anaerobic respiratory reductive dehalogenases: First we see many, then we see few.</title>
        <authorList>
            <person name="Molenda O."/>
            <person name="Puentes Jacome L.A."/>
            <person name="Cao X."/>
            <person name="Nesbo C.L."/>
            <person name="Tang S."/>
            <person name="Morson N."/>
            <person name="Patron J."/>
            <person name="Lomheim L."/>
            <person name="Wishart D.S."/>
            <person name="Edwards E.A."/>
        </authorList>
    </citation>
    <scope>NUCLEOTIDE SEQUENCE [LARGE SCALE GENOMIC DNA]</scope>
    <source>
        <strain evidence="1 2">12DCA</strain>
    </source>
</reference>